<protein>
    <submittedName>
        <fullName evidence="1">Uncharacterized protein</fullName>
    </submittedName>
</protein>
<evidence type="ECO:0000313" key="1">
    <source>
        <dbReference type="EMBL" id="KAH7018306.1"/>
    </source>
</evidence>
<reference evidence="1" key="1">
    <citation type="journal article" date="2021" name="Nat. Commun.">
        <title>Genetic determinants of endophytism in the Arabidopsis root mycobiome.</title>
        <authorList>
            <person name="Mesny F."/>
            <person name="Miyauchi S."/>
            <person name="Thiergart T."/>
            <person name="Pickel B."/>
            <person name="Atanasova L."/>
            <person name="Karlsson M."/>
            <person name="Huettel B."/>
            <person name="Barry K.W."/>
            <person name="Haridas S."/>
            <person name="Chen C."/>
            <person name="Bauer D."/>
            <person name="Andreopoulos W."/>
            <person name="Pangilinan J."/>
            <person name="LaButti K."/>
            <person name="Riley R."/>
            <person name="Lipzen A."/>
            <person name="Clum A."/>
            <person name="Drula E."/>
            <person name="Henrissat B."/>
            <person name="Kohler A."/>
            <person name="Grigoriev I.V."/>
            <person name="Martin F.M."/>
            <person name="Hacquard S."/>
        </authorList>
    </citation>
    <scope>NUCLEOTIDE SEQUENCE</scope>
    <source>
        <strain evidence="1">MPI-CAGE-CH-0230</strain>
    </source>
</reference>
<organism evidence="1 2">
    <name type="scientific">Microdochium trichocladiopsis</name>
    <dbReference type="NCBI Taxonomy" id="1682393"/>
    <lineage>
        <taxon>Eukaryota</taxon>
        <taxon>Fungi</taxon>
        <taxon>Dikarya</taxon>
        <taxon>Ascomycota</taxon>
        <taxon>Pezizomycotina</taxon>
        <taxon>Sordariomycetes</taxon>
        <taxon>Xylariomycetidae</taxon>
        <taxon>Xylariales</taxon>
        <taxon>Microdochiaceae</taxon>
        <taxon>Microdochium</taxon>
    </lineage>
</organism>
<proteinExistence type="predicted"/>
<dbReference type="RefSeq" id="XP_046006573.1">
    <property type="nucleotide sequence ID" value="XM_046162780.1"/>
</dbReference>
<evidence type="ECO:0000313" key="2">
    <source>
        <dbReference type="Proteomes" id="UP000756346"/>
    </source>
</evidence>
<name>A0A9P8XVW6_9PEZI</name>
<accession>A0A9P8XVW6</accession>
<dbReference type="Proteomes" id="UP000756346">
    <property type="component" value="Unassembled WGS sequence"/>
</dbReference>
<dbReference type="AlphaFoldDB" id="A0A9P8XVW6"/>
<dbReference type="EMBL" id="JAGTJQ010000011">
    <property type="protein sequence ID" value="KAH7018306.1"/>
    <property type="molecule type" value="Genomic_DNA"/>
</dbReference>
<gene>
    <name evidence="1" type="ORF">B0I36DRAFT_435642</name>
</gene>
<comment type="caution">
    <text evidence="1">The sequence shown here is derived from an EMBL/GenBank/DDBJ whole genome shotgun (WGS) entry which is preliminary data.</text>
</comment>
<keyword evidence="2" id="KW-1185">Reference proteome</keyword>
<dbReference type="GeneID" id="70192326"/>
<sequence length="207" mass="22995">MSPASRTFSPMGWPPPSARCHKCCWGIVSLADASEQMAVLVSQMFYRHTATPTSQPLRMAIITRLPVRSALLGSLPLERHPCTPQGCPVSQYGMELSGYPCSPRTFIVFPFKASFCSPPQVGSLTLSNEHTVGPQRHRSLCKERIHRACTTTNMMCLPVITYRAWPKTYELGRSTGCRHFIVMHGPRDRFSPAASKACKAPALQDMR</sequence>